<dbReference type="EMBL" id="AUSV01000013">
    <property type="protein sequence ID" value="ESP94621.1"/>
    <property type="molecule type" value="Genomic_DNA"/>
</dbReference>
<dbReference type="AlphaFoldDB" id="V4HAW3"/>
<name>V4HAW3_PSEL2</name>
<dbReference type="GeneID" id="29921617"/>
<comment type="caution">
    <text evidence="1">The sequence shown here is derived from an EMBL/GenBank/DDBJ whole genome shotgun (WGS) entry which is preliminary data.</text>
</comment>
<dbReference type="RefSeq" id="WP_023398009.1">
    <property type="nucleotide sequence ID" value="NZ_AUSV01000013.1"/>
</dbReference>
<sequence>MNIKNALGIIVLGTGFNTLAADEIGLELGVSSHIIEVKSTNVVSIQSYTNGTVTVITGNQLLGPNSCNSRAKYIIPASETGIDITLSVLLTAKTTSQPVTLYLHGSECSSGYPKITSAVLE</sequence>
<gene>
    <name evidence="1" type="ORF">PL2TA16_00621</name>
</gene>
<evidence type="ECO:0000313" key="2">
    <source>
        <dbReference type="Proteomes" id="UP000017820"/>
    </source>
</evidence>
<organism evidence="1 2">
    <name type="scientific">Pseudoalteromonas luteoviolacea (strain 2ta16)</name>
    <dbReference type="NCBI Taxonomy" id="1353533"/>
    <lineage>
        <taxon>Bacteria</taxon>
        <taxon>Pseudomonadati</taxon>
        <taxon>Pseudomonadota</taxon>
        <taxon>Gammaproteobacteria</taxon>
        <taxon>Alteromonadales</taxon>
        <taxon>Pseudoalteromonadaceae</taxon>
        <taxon>Pseudoalteromonas</taxon>
    </lineage>
</organism>
<protein>
    <submittedName>
        <fullName evidence="1">Uncharacterized protein</fullName>
    </submittedName>
</protein>
<proteinExistence type="predicted"/>
<reference evidence="1 2" key="1">
    <citation type="submission" date="2013-07" db="EMBL/GenBank/DDBJ databases">
        <title>Draft genome sequence of Pseudoalteromonas luteoviolacea 2ta16.</title>
        <authorList>
            <person name="Allen E.E."/>
            <person name="Azam F."/>
            <person name="Podell S."/>
        </authorList>
    </citation>
    <scope>NUCLEOTIDE SEQUENCE [LARGE SCALE GENOMIC DNA]</scope>
    <source>
        <strain evidence="1 2">2ta16</strain>
    </source>
</reference>
<accession>V4HAW3</accession>
<evidence type="ECO:0000313" key="1">
    <source>
        <dbReference type="EMBL" id="ESP94621.1"/>
    </source>
</evidence>
<dbReference type="Proteomes" id="UP000017820">
    <property type="component" value="Unassembled WGS sequence"/>
</dbReference>